<evidence type="ECO:0008006" key="3">
    <source>
        <dbReference type="Google" id="ProtNLM"/>
    </source>
</evidence>
<accession>A0A166C850</accession>
<dbReference type="Proteomes" id="UP000076532">
    <property type="component" value="Unassembled WGS sequence"/>
</dbReference>
<dbReference type="STRING" id="436010.A0A166C850"/>
<proteinExistence type="predicted"/>
<protein>
    <recommendedName>
        <fullName evidence="3">Reverse transcriptase domain-containing protein</fullName>
    </recommendedName>
</protein>
<organism evidence="1 2">
    <name type="scientific">Athelia psychrophila</name>
    <dbReference type="NCBI Taxonomy" id="1759441"/>
    <lineage>
        <taxon>Eukaryota</taxon>
        <taxon>Fungi</taxon>
        <taxon>Dikarya</taxon>
        <taxon>Basidiomycota</taxon>
        <taxon>Agaricomycotina</taxon>
        <taxon>Agaricomycetes</taxon>
        <taxon>Agaricomycetidae</taxon>
        <taxon>Atheliales</taxon>
        <taxon>Atheliaceae</taxon>
        <taxon>Athelia</taxon>
    </lineage>
</organism>
<reference evidence="1 2" key="1">
    <citation type="journal article" date="2016" name="Mol. Biol. Evol.">
        <title>Comparative Genomics of Early-Diverging Mushroom-Forming Fungi Provides Insights into the Origins of Lignocellulose Decay Capabilities.</title>
        <authorList>
            <person name="Nagy L.G."/>
            <person name="Riley R."/>
            <person name="Tritt A."/>
            <person name="Adam C."/>
            <person name="Daum C."/>
            <person name="Floudas D."/>
            <person name="Sun H."/>
            <person name="Yadav J.S."/>
            <person name="Pangilinan J."/>
            <person name="Larsson K.H."/>
            <person name="Matsuura K."/>
            <person name="Barry K."/>
            <person name="Labutti K."/>
            <person name="Kuo R."/>
            <person name="Ohm R.A."/>
            <person name="Bhattacharya S.S."/>
            <person name="Shirouzu T."/>
            <person name="Yoshinaga Y."/>
            <person name="Martin F.M."/>
            <person name="Grigoriev I.V."/>
            <person name="Hibbett D.S."/>
        </authorList>
    </citation>
    <scope>NUCLEOTIDE SEQUENCE [LARGE SCALE GENOMIC DNA]</scope>
    <source>
        <strain evidence="1 2">CBS 109695</strain>
    </source>
</reference>
<dbReference type="PANTHER" id="PTHR33481:SF1">
    <property type="entry name" value="ENDONUCLEASE_EXONUCLEASE_PHOSPHATASE DOMAIN-CONTAINING PROTEIN-RELATED"/>
    <property type="match status" value="1"/>
</dbReference>
<gene>
    <name evidence="1" type="ORF">FIBSPDRAFT_711850</name>
</gene>
<evidence type="ECO:0000313" key="1">
    <source>
        <dbReference type="EMBL" id="KZP13387.1"/>
    </source>
</evidence>
<feature type="non-terminal residue" evidence="1">
    <location>
        <position position="153"/>
    </location>
</feature>
<evidence type="ECO:0000313" key="2">
    <source>
        <dbReference type="Proteomes" id="UP000076532"/>
    </source>
</evidence>
<sequence length="153" mass="17520">NEDKSKAFFDVFFAPPPDESYVPDYVYKKPKEQYREITDEQIYRVIGKTSLYKATGPDDISNSVFTHCADELVPFIGKLFRATFRLQYYPDCWKEYATVVLRKAGKPDYGLAKAYRPITLLNALAKILSACVAEDVSYMAEKHQMPPSRHFGG</sequence>
<dbReference type="AlphaFoldDB" id="A0A166C850"/>
<keyword evidence="2" id="KW-1185">Reference proteome</keyword>
<feature type="non-terminal residue" evidence="1">
    <location>
        <position position="1"/>
    </location>
</feature>
<dbReference type="OrthoDB" id="2690385at2759"/>
<dbReference type="EMBL" id="KV417633">
    <property type="protein sequence ID" value="KZP13387.1"/>
    <property type="molecule type" value="Genomic_DNA"/>
</dbReference>
<dbReference type="PANTHER" id="PTHR33481">
    <property type="entry name" value="REVERSE TRANSCRIPTASE"/>
    <property type="match status" value="1"/>
</dbReference>
<name>A0A166C850_9AGAM</name>